<name>A0A419S2G7_9SPHI</name>
<dbReference type="Proteomes" id="UP000283433">
    <property type="component" value="Unassembled WGS sequence"/>
</dbReference>
<dbReference type="InterPro" id="IPR036514">
    <property type="entry name" value="SGNH_hydro_sf"/>
</dbReference>
<dbReference type="EMBL" id="MBTA01000029">
    <property type="protein sequence ID" value="RKD12907.1"/>
    <property type="molecule type" value="Genomic_DNA"/>
</dbReference>
<gene>
    <name evidence="2" type="ORF">BCY91_11140</name>
</gene>
<evidence type="ECO:0000259" key="1">
    <source>
        <dbReference type="Pfam" id="PF16227"/>
    </source>
</evidence>
<dbReference type="Pfam" id="PF16227">
    <property type="entry name" value="DUF4886"/>
    <property type="match status" value="1"/>
</dbReference>
<dbReference type="Gene3D" id="3.40.50.1110">
    <property type="entry name" value="SGNH hydrolase"/>
    <property type="match status" value="1"/>
</dbReference>
<dbReference type="GO" id="GO:0016788">
    <property type="term" value="F:hydrolase activity, acting on ester bonds"/>
    <property type="evidence" value="ECO:0007669"/>
    <property type="project" value="UniProtKB-ARBA"/>
</dbReference>
<feature type="domain" description="DUF4886" evidence="1">
    <location>
        <begin position="2"/>
        <end position="243"/>
    </location>
</feature>
<dbReference type="InterPro" id="IPR032616">
    <property type="entry name" value="DUF4886"/>
</dbReference>
<protein>
    <submittedName>
        <fullName evidence="2">DUF4886 domain-containing protein</fullName>
    </submittedName>
</protein>
<accession>A0A419S2G7</accession>
<sequence>MRILAIGNSFSEDAIEHFLSGLAIAGGHKIIVGNLFIGAADLDLHCKNALDDKPAYNYRKIDVLGNKKKRAKTSISYALADEKWDYISLQQVSNKSGLAKTYEEPLPQVLRYLKSYVSNPHTQYILHQTWAYKQSATIPVFAVYDFSQIKMYKSITKTSKKIYYKYHFDLLIPSGTAIQNARNWFSDDEINRDDIHLSYLVGRYIASCTWYQKIFKEPALGNGFYPQGLTLKETELAQKAADSACKKPFRISSVK</sequence>
<dbReference type="AlphaFoldDB" id="A0A419S2G7"/>
<organism evidence="2 3">
    <name type="scientific">Pelobium manganitolerans</name>
    <dbReference type="NCBI Taxonomy" id="1842495"/>
    <lineage>
        <taxon>Bacteria</taxon>
        <taxon>Pseudomonadati</taxon>
        <taxon>Bacteroidota</taxon>
        <taxon>Sphingobacteriia</taxon>
        <taxon>Sphingobacteriales</taxon>
        <taxon>Sphingobacteriaceae</taxon>
        <taxon>Pelobium</taxon>
    </lineage>
</organism>
<proteinExistence type="predicted"/>
<evidence type="ECO:0000313" key="3">
    <source>
        <dbReference type="Proteomes" id="UP000283433"/>
    </source>
</evidence>
<evidence type="ECO:0000313" key="2">
    <source>
        <dbReference type="EMBL" id="RKD12907.1"/>
    </source>
</evidence>
<keyword evidence="3" id="KW-1185">Reference proteome</keyword>
<comment type="caution">
    <text evidence="2">The sequence shown here is derived from an EMBL/GenBank/DDBJ whole genome shotgun (WGS) entry which is preliminary data.</text>
</comment>
<reference evidence="2 3" key="1">
    <citation type="submission" date="2016-07" db="EMBL/GenBank/DDBJ databases">
        <title>Genome of Pelobium manganitolerans.</title>
        <authorList>
            <person name="Wu S."/>
            <person name="Wang G."/>
        </authorList>
    </citation>
    <scope>NUCLEOTIDE SEQUENCE [LARGE SCALE GENOMIC DNA]</scope>
    <source>
        <strain evidence="2 3">YS-25</strain>
    </source>
</reference>